<protein>
    <submittedName>
        <fullName evidence="1">Uncharacterized protein</fullName>
    </submittedName>
</protein>
<keyword evidence="2" id="KW-1185">Reference proteome</keyword>
<gene>
    <name evidence="1" type="ORF">OA86_04625</name>
</gene>
<dbReference type="STRING" id="266749.SAMN05421876_102371"/>
<comment type="caution">
    <text evidence="1">The sequence shown here is derived from an EMBL/GenBank/DDBJ whole genome shotgun (WGS) entry which is preliminary data.</text>
</comment>
<accession>A0A0C1F9R7</accession>
<dbReference type="AlphaFoldDB" id="A0A0C1F9R7"/>
<sequence length="129" mass="15610">MSKRKIRTALIFSRQNQRFRALQKKKVKKENVLLIIARNAKKTNVINPKPTKKKLSPHDMQLKEKGWSEMLDIFEIKSSEVSYETYKKRFNKIPKYTQVLDLIKNAKKFIELKKLNKEPYRMEEFFKKF</sequence>
<evidence type="ECO:0000313" key="2">
    <source>
        <dbReference type="Proteomes" id="UP000031473"/>
    </source>
</evidence>
<proteinExistence type="predicted"/>
<reference evidence="1 2" key="1">
    <citation type="submission" date="2014-10" db="EMBL/GenBank/DDBJ databases">
        <title>Kaistella jeonii genome.</title>
        <authorList>
            <person name="Clayton J.T."/>
            <person name="Newman J.D."/>
        </authorList>
    </citation>
    <scope>NUCLEOTIDE SEQUENCE [LARGE SCALE GENOMIC DNA]</scope>
    <source>
        <strain evidence="1 2">DSM 17048</strain>
    </source>
</reference>
<dbReference type="RefSeq" id="WP_039349536.1">
    <property type="nucleotide sequence ID" value="NZ_FOLA01000002.1"/>
</dbReference>
<dbReference type="EMBL" id="JSYL01000002">
    <property type="protein sequence ID" value="KIA89902.1"/>
    <property type="molecule type" value="Genomic_DNA"/>
</dbReference>
<evidence type="ECO:0000313" key="1">
    <source>
        <dbReference type="EMBL" id="KIA89902.1"/>
    </source>
</evidence>
<name>A0A0C1F9R7_9FLAO</name>
<organism evidence="1 2">
    <name type="scientific">Kaistella jeonii</name>
    <dbReference type="NCBI Taxonomy" id="266749"/>
    <lineage>
        <taxon>Bacteria</taxon>
        <taxon>Pseudomonadati</taxon>
        <taxon>Bacteroidota</taxon>
        <taxon>Flavobacteriia</taxon>
        <taxon>Flavobacteriales</taxon>
        <taxon>Weeksellaceae</taxon>
        <taxon>Chryseobacterium group</taxon>
        <taxon>Kaistella</taxon>
    </lineage>
</organism>
<dbReference type="Proteomes" id="UP000031473">
    <property type="component" value="Unassembled WGS sequence"/>
</dbReference>